<comment type="caution">
    <text evidence="1">The sequence shown here is derived from an EMBL/GenBank/DDBJ whole genome shotgun (WGS) entry which is preliminary data.</text>
</comment>
<evidence type="ECO:0000313" key="1">
    <source>
        <dbReference type="EMBL" id="GAH65600.1"/>
    </source>
</evidence>
<protein>
    <submittedName>
        <fullName evidence="1">Uncharacterized protein</fullName>
    </submittedName>
</protein>
<dbReference type="EMBL" id="BARU01033280">
    <property type="protein sequence ID" value="GAH65600.1"/>
    <property type="molecule type" value="Genomic_DNA"/>
</dbReference>
<name>X1I8K3_9ZZZZ</name>
<accession>X1I8K3</accession>
<sequence>MGKLKQRDFDRILAVTTPGEDADSGVISDAIFKLFGVRYTKREIGLAITWNLNTSFNKHRADSTQVWTYTRL</sequence>
<reference evidence="1" key="1">
    <citation type="journal article" date="2014" name="Front. Microbiol.">
        <title>High frequency of phylogenetically diverse reductive dehalogenase-homologous genes in deep subseafloor sedimentary metagenomes.</title>
        <authorList>
            <person name="Kawai M."/>
            <person name="Futagami T."/>
            <person name="Toyoda A."/>
            <person name="Takaki Y."/>
            <person name="Nishi S."/>
            <person name="Hori S."/>
            <person name="Arai W."/>
            <person name="Tsubouchi T."/>
            <person name="Morono Y."/>
            <person name="Uchiyama I."/>
            <person name="Ito T."/>
            <person name="Fujiyama A."/>
            <person name="Inagaki F."/>
            <person name="Takami H."/>
        </authorList>
    </citation>
    <scope>NUCLEOTIDE SEQUENCE</scope>
    <source>
        <strain evidence="1">Expedition CK06-06</strain>
    </source>
</reference>
<gene>
    <name evidence="1" type="ORF">S03H2_52393</name>
</gene>
<organism evidence="1">
    <name type="scientific">marine sediment metagenome</name>
    <dbReference type="NCBI Taxonomy" id="412755"/>
    <lineage>
        <taxon>unclassified sequences</taxon>
        <taxon>metagenomes</taxon>
        <taxon>ecological metagenomes</taxon>
    </lineage>
</organism>
<proteinExistence type="predicted"/>
<dbReference type="AlphaFoldDB" id="X1I8K3"/>